<comment type="caution">
    <text evidence="6">The sequence shown here is derived from an EMBL/GenBank/DDBJ whole genome shotgun (WGS) entry which is preliminary data.</text>
</comment>
<dbReference type="Proteomes" id="UP000619479">
    <property type="component" value="Unassembled WGS sequence"/>
</dbReference>
<feature type="domain" description="ANTAR" evidence="5">
    <location>
        <begin position="100"/>
        <end position="161"/>
    </location>
</feature>
<dbReference type="GO" id="GO:0003723">
    <property type="term" value="F:RNA binding"/>
    <property type="evidence" value="ECO:0007669"/>
    <property type="project" value="InterPro"/>
</dbReference>
<dbReference type="InterPro" id="IPR029016">
    <property type="entry name" value="GAF-like_dom_sf"/>
</dbReference>
<dbReference type="InterPro" id="IPR005561">
    <property type="entry name" value="ANTAR"/>
</dbReference>
<keyword evidence="2" id="KW-0418">Kinase</keyword>
<dbReference type="SUPFAM" id="SSF55781">
    <property type="entry name" value="GAF domain-like"/>
    <property type="match status" value="1"/>
</dbReference>
<dbReference type="Gene3D" id="3.30.450.40">
    <property type="match status" value="1"/>
</dbReference>
<dbReference type="Pfam" id="PF01590">
    <property type="entry name" value="GAF"/>
    <property type="match status" value="1"/>
</dbReference>
<dbReference type="InterPro" id="IPR003018">
    <property type="entry name" value="GAF"/>
</dbReference>
<dbReference type="InterPro" id="IPR011006">
    <property type="entry name" value="CheY-like_superfamily"/>
</dbReference>
<organism evidence="6 7">
    <name type="scientific">Actinoplanes cyaneus</name>
    <dbReference type="NCBI Taxonomy" id="52696"/>
    <lineage>
        <taxon>Bacteria</taxon>
        <taxon>Bacillati</taxon>
        <taxon>Actinomycetota</taxon>
        <taxon>Actinomycetes</taxon>
        <taxon>Micromonosporales</taxon>
        <taxon>Micromonosporaceae</taxon>
        <taxon>Actinoplanes</taxon>
    </lineage>
</organism>
<dbReference type="SMART" id="SM01012">
    <property type="entry name" value="ANTAR"/>
    <property type="match status" value="1"/>
</dbReference>
<name>A0A919IDL9_9ACTN</name>
<evidence type="ECO:0000313" key="7">
    <source>
        <dbReference type="Proteomes" id="UP000619479"/>
    </source>
</evidence>
<evidence type="ECO:0000259" key="5">
    <source>
        <dbReference type="PROSITE" id="PS50921"/>
    </source>
</evidence>
<evidence type="ECO:0000256" key="1">
    <source>
        <dbReference type="ARBA" id="ARBA00022679"/>
    </source>
</evidence>
<proteinExistence type="predicted"/>
<sequence length="176" mass="19042">MLDERQYETGRGPCLDAALTGGIISIPDTATDRTYEAFSAACHRHGVRRVLAVGLPGPQWIIGALNFYGTGDRPFDDEVRAAATLFATRAAVLVANAATYEDSVELTADLEQAMASRAVIEQAKGIVMADKGCTPDEAFRVLATISSRSNVKLREVAQRLVDQAQHRRRRLSAPPS</sequence>
<dbReference type="InterPro" id="IPR036388">
    <property type="entry name" value="WH-like_DNA-bd_sf"/>
</dbReference>
<evidence type="ECO:0000313" key="6">
    <source>
        <dbReference type="EMBL" id="GID63834.1"/>
    </source>
</evidence>
<protein>
    <recommendedName>
        <fullName evidence="5">ANTAR domain-containing protein</fullName>
    </recommendedName>
</protein>
<dbReference type="PROSITE" id="PS50921">
    <property type="entry name" value="ANTAR"/>
    <property type="match status" value="1"/>
</dbReference>
<keyword evidence="4" id="KW-0804">Transcription</keyword>
<reference evidence="6" key="1">
    <citation type="submission" date="2021-01" db="EMBL/GenBank/DDBJ databases">
        <title>Whole genome shotgun sequence of Actinoplanes cyaneus NBRC 14990.</title>
        <authorList>
            <person name="Komaki H."/>
            <person name="Tamura T."/>
        </authorList>
    </citation>
    <scope>NUCLEOTIDE SEQUENCE</scope>
    <source>
        <strain evidence="6">NBRC 14990</strain>
    </source>
</reference>
<evidence type="ECO:0000256" key="3">
    <source>
        <dbReference type="ARBA" id="ARBA00023015"/>
    </source>
</evidence>
<dbReference type="GO" id="GO:0016301">
    <property type="term" value="F:kinase activity"/>
    <property type="evidence" value="ECO:0007669"/>
    <property type="project" value="UniProtKB-KW"/>
</dbReference>
<evidence type="ECO:0000256" key="4">
    <source>
        <dbReference type="ARBA" id="ARBA00023163"/>
    </source>
</evidence>
<dbReference type="Pfam" id="PF03861">
    <property type="entry name" value="ANTAR"/>
    <property type="match status" value="1"/>
</dbReference>
<dbReference type="EMBL" id="BOMH01000013">
    <property type="protein sequence ID" value="GID63834.1"/>
    <property type="molecule type" value="Genomic_DNA"/>
</dbReference>
<dbReference type="Gene3D" id="1.10.10.10">
    <property type="entry name" value="Winged helix-like DNA-binding domain superfamily/Winged helix DNA-binding domain"/>
    <property type="match status" value="1"/>
</dbReference>
<gene>
    <name evidence="6" type="ORF">Acy02nite_17150</name>
</gene>
<evidence type="ECO:0000256" key="2">
    <source>
        <dbReference type="ARBA" id="ARBA00022777"/>
    </source>
</evidence>
<dbReference type="AlphaFoldDB" id="A0A919IDL9"/>
<accession>A0A919IDL9</accession>
<keyword evidence="3" id="KW-0805">Transcription regulation</keyword>
<keyword evidence="1" id="KW-0808">Transferase</keyword>
<dbReference type="SUPFAM" id="SSF52172">
    <property type="entry name" value="CheY-like"/>
    <property type="match status" value="1"/>
</dbReference>
<keyword evidence="7" id="KW-1185">Reference proteome</keyword>